<dbReference type="EMBL" id="JAKVQD010000280">
    <property type="protein sequence ID" value="MCH4554374.1"/>
    <property type="molecule type" value="Genomic_DNA"/>
</dbReference>
<gene>
    <name evidence="1" type="ORF">MKW35_17265</name>
</gene>
<protein>
    <submittedName>
        <fullName evidence="1">S9 family peptidase</fullName>
    </submittedName>
</protein>
<name>A0ABS9RPQ6_9FLAO</name>
<organism evidence="1 2">
    <name type="scientific">Aestuariibaculum lutulentum</name>
    <dbReference type="NCBI Taxonomy" id="2920935"/>
    <lineage>
        <taxon>Bacteria</taxon>
        <taxon>Pseudomonadati</taxon>
        <taxon>Bacteroidota</taxon>
        <taxon>Flavobacteriia</taxon>
        <taxon>Flavobacteriales</taxon>
        <taxon>Flavobacteriaceae</taxon>
    </lineage>
</organism>
<keyword evidence="2" id="KW-1185">Reference proteome</keyword>
<feature type="non-terminal residue" evidence="1">
    <location>
        <position position="84"/>
    </location>
</feature>
<reference evidence="1" key="1">
    <citation type="submission" date="2022-02" db="EMBL/GenBank/DDBJ databases">
        <title>Aestuariibaculum sp., a marine bacterium isolated from sediment in Guangxi.</title>
        <authorList>
            <person name="Ying J."/>
        </authorList>
    </citation>
    <scope>NUCLEOTIDE SEQUENCE</scope>
    <source>
        <strain evidence="1">L182</strain>
    </source>
</reference>
<dbReference type="SUPFAM" id="SSF50993">
    <property type="entry name" value="Peptidase/esterase 'gauge' domain"/>
    <property type="match status" value="1"/>
</dbReference>
<proteinExistence type="predicted"/>
<evidence type="ECO:0000313" key="2">
    <source>
        <dbReference type="Proteomes" id="UP001156141"/>
    </source>
</evidence>
<sequence length="84" mass="9335">TTMTSYKTPEPEWELLLDIDALAAAENDDWIWAGAQIEPEKRQRAILSLSRGGSDAVVNREFDLDTLRFIENGFNLPEAKGGLG</sequence>
<evidence type="ECO:0000313" key="1">
    <source>
        <dbReference type="EMBL" id="MCH4554374.1"/>
    </source>
</evidence>
<feature type="non-terminal residue" evidence="1">
    <location>
        <position position="1"/>
    </location>
</feature>
<comment type="caution">
    <text evidence="1">The sequence shown here is derived from an EMBL/GenBank/DDBJ whole genome shotgun (WGS) entry which is preliminary data.</text>
</comment>
<accession>A0ABS9RPQ6</accession>
<dbReference type="Proteomes" id="UP001156141">
    <property type="component" value="Unassembled WGS sequence"/>
</dbReference>